<keyword evidence="1" id="KW-0472">Membrane</keyword>
<evidence type="ECO:0000313" key="2">
    <source>
        <dbReference type="Proteomes" id="UP000887569"/>
    </source>
</evidence>
<sequence length="141" mass="16234">RLLPEVVMLACCFACQQANNLVNFFCYGKRVRQSCICWKTRPDSGNAYFRLSSINCLFLCLYLLTVLLFDQYISLFLILFFQCPFSVKFHKGDSAFLCLIMPSIYTQRRCPHFVRLHILVISLQTCSSGCICSKLADLLKC</sequence>
<evidence type="ECO:0000256" key="1">
    <source>
        <dbReference type="SAM" id="Phobius"/>
    </source>
</evidence>
<protein>
    <submittedName>
        <fullName evidence="3">Uncharacterized protein</fullName>
    </submittedName>
</protein>
<dbReference type="AlphaFoldDB" id="A0A915AUN7"/>
<keyword evidence="1" id="KW-0812">Transmembrane</keyword>
<organism evidence="2 3">
    <name type="scientific">Parascaris univalens</name>
    <name type="common">Nematode worm</name>
    <dbReference type="NCBI Taxonomy" id="6257"/>
    <lineage>
        <taxon>Eukaryota</taxon>
        <taxon>Metazoa</taxon>
        <taxon>Ecdysozoa</taxon>
        <taxon>Nematoda</taxon>
        <taxon>Chromadorea</taxon>
        <taxon>Rhabditida</taxon>
        <taxon>Spirurina</taxon>
        <taxon>Ascaridomorpha</taxon>
        <taxon>Ascaridoidea</taxon>
        <taxon>Ascarididae</taxon>
        <taxon>Parascaris</taxon>
    </lineage>
</organism>
<feature type="transmembrane region" description="Helical" evidence="1">
    <location>
        <begin position="47"/>
        <end position="65"/>
    </location>
</feature>
<evidence type="ECO:0000313" key="3">
    <source>
        <dbReference type="WBParaSite" id="PgR016_g092_t01"/>
    </source>
</evidence>
<accession>A0A915AUN7</accession>
<name>A0A915AUN7_PARUN</name>
<dbReference type="Proteomes" id="UP000887569">
    <property type="component" value="Unplaced"/>
</dbReference>
<keyword evidence="1" id="KW-1133">Transmembrane helix</keyword>
<feature type="transmembrane region" description="Helical" evidence="1">
    <location>
        <begin position="6"/>
        <end position="26"/>
    </location>
</feature>
<keyword evidence="2" id="KW-1185">Reference proteome</keyword>
<dbReference type="WBParaSite" id="PgR016_g092_t01">
    <property type="protein sequence ID" value="PgR016_g092_t01"/>
    <property type="gene ID" value="PgR016_g092"/>
</dbReference>
<proteinExistence type="predicted"/>
<reference evidence="3" key="1">
    <citation type="submission" date="2022-11" db="UniProtKB">
        <authorList>
            <consortium name="WormBaseParasite"/>
        </authorList>
    </citation>
    <scope>IDENTIFICATION</scope>
</reference>